<reference evidence="3 4" key="1">
    <citation type="journal article" date="2009" name="Nature">
        <title>The Sorghum bicolor genome and the diversification of grasses.</title>
        <authorList>
            <person name="Paterson A.H."/>
            <person name="Bowers J.E."/>
            <person name="Bruggmann R."/>
            <person name="Dubchak I."/>
            <person name="Grimwood J."/>
            <person name="Gundlach H."/>
            <person name="Haberer G."/>
            <person name="Hellsten U."/>
            <person name="Mitros T."/>
            <person name="Poliakov A."/>
            <person name="Schmutz J."/>
            <person name="Spannagl M."/>
            <person name="Tang H."/>
            <person name="Wang X."/>
            <person name="Wicker T."/>
            <person name="Bharti A.K."/>
            <person name="Chapman J."/>
            <person name="Feltus F.A."/>
            <person name="Gowik U."/>
            <person name="Grigoriev I.V."/>
            <person name="Lyons E."/>
            <person name="Maher C.A."/>
            <person name="Martis M."/>
            <person name="Narechania A."/>
            <person name="Otillar R.P."/>
            <person name="Penning B.W."/>
            <person name="Salamov A.A."/>
            <person name="Wang Y."/>
            <person name="Zhang L."/>
            <person name="Carpita N.C."/>
            <person name="Freeling M."/>
            <person name="Gingle A.R."/>
            <person name="Hash C.T."/>
            <person name="Keller B."/>
            <person name="Klein P."/>
            <person name="Kresovich S."/>
            <person name="McCann M.C."/>
            <person name="Ming R."/>
            <person name="Peterson D.G."/>
            <person name="Mehboob-ur-Rahman"/>
            <person name="Ware D."/>
            <person name="Westhoff P."/>
            <person name="Mayer K.F."/>
            <person name="Messing J."/>
            <person name="Rokhsar D.S."/>
        </authorList>
    </citation>
    <scope>NUCLEOTIDE SEQUENCE [LARGE SCALE GENOMIC DNA]</scope>
    <source>
        <strain evidence="4">cv. BTx623</strain>
    </source>
</reference>
<sequence>MAGSRRRRQLKRQRERQQAAAAAAPAPAPVRLFNFHCFPPELLAEIHHRLAFLERLAFASVCGESGQLLRETPWLILPAENADRARVFSVADGESATVRTSDVAMRGPVAIGSSGGWLVTADDRGALRMTNPATGAHADLPAITTVPFIEPKPGGHWFCLDVRFGGQPPPPPAPGHSYDYPTARTFTVTAAQMRQVFYRKVVLSESPRPDSYAAMLIMERCIGAPAFATAEDGPDPSWRMARSPDAVEDAIHHDGRFLSITYTGRVEAWQRDAETGEFTSEEVAPRLAYEDMHLRRKYIAASMDGRLIAVLKHAGDFKSDDDHPYSRARGTRTRVSFKVQILDRVKGRWEEAADIGDTALFVGVNGSMCLSTREHQGIRPGCVYFTDDEVGAACLREANCQLRSYSYGEADDIELRDVGVYNLKAGSVETIRALGKHQLWPPPAWFTPSFL</sequence>
<dbReference type="Gramene" id="OQU88205">
    <property type="protein sequence ID" value="OQU88205"/>
    <property type="gene ID" value="SORBI_3003G428500"/>
</dbReference>
<dbReference type="eggNOG" id="ENOG502RRP4">
    <property type="taxonomic scope" value="Eukaryota"/>
</dbReference>
<dbReference type="AlphaFoldDB" id="A0A1W0W1I0"/>
<evidence type="ECO:0000313" key="3">
    <source>
        <dbReference type="EMBL" id="OQU88205.1"/>
    </source>
</evidence>
<name>A0A1W0W1I0_SORBI</name>
<dbReference type="InterPro" id="IPR005174">
    <property type="entry name" value="KIB1-4_b-propeller"/>
</dbReference>
<feature type="region of interest" description="Disordered" evidence="1">
    <location>
        <begin position="1"/>
        <end position="23"/>
    </location>
</feature>
<proteinExistence type="predicted"/>
<dbReference type="PANTHER" id="PTHR45560">
    <property type="entry name" value="OS04G0163150 PROTEIN-RELATED"/>
    <property type="match status" value="1"/>
</dbReference>
<reference evidence="4" key="2">
    <citation type="journal article" date="2018" name="Plant J.">
        <title>The Sorghum bicolor reference genome: improved assembly, gene annotations, a transcriptome atlas, and signatures of genome organization.</title>
        <authorList>
            <person name="McCormick R.F."/>
            <person name="Truong S.K."/>
            <person name="Sreedasyam A."/>
            <person name="Jenkins J."/>
            <person name="Shu S."/>
            <person name="Sims D."/>
            <person name="Kennedy M."/>
            <person name="Amirebrahimi M."/>
            <person name="Weers B.D."/>
            <person name="McKinley B."/>
            <person name="Mattison A."/>
            <person name="Morishige D.T."/>
            <person name="Grimwood J."/>
            <person name="Schmutz J."/>
            <person name="Mullet J.E."/>
        </authorList>
    </citation>
    <scope>NUCLEOTIDE SEQUENCE [LARGE SCALE GENOMIC DNA]</scope>
    <source>
        <strain evidence="4">cv. BTx623</strain>
    </source>
</reference>
<evidence type="ECO:0000256" key="1">
    <source>
        <dbReference type="SAM" id="MobiDB-lite"/>
    </source>
</evidence>
<accession>A0A1W0W1I0</accession>
<evidence type="ECO:0000259" key="2">
    <source>
        <dbReference type="Pfam" id="PF03478"/>
    </source>
</evidence>
<dbReference type="STRING" id="4558.A0A1W0W1I0"/>
<feature type="domain" description="KIB1-4 beta-propeller" evidence="2">
    <location>
        <begin position="88"/>
        <end position="422"/>
    </location>
</feature>
<dbReference type="Pfam" id="PF03478">
    <property type="entry name" value="Beta-prop_KIB1-4"/>
    <property type="match status" value="1"/>
</dbReference>
<dbReference type="EMBL" id="CM000762">
    <property type="protein sequence ID" value="OQU88205.1"/>
    <property type="molecule type" value="Genomic_DNA"/>
</dbReference>
<dbReference type="PANTHER" id="PTHR45560:SF4">
    <property type="entry name" value="OS04G0164500 PROTEIN"/>
    <property type="match status" value="1"/>
</dbReference>
<dbReference type="Proteomes" id="UP000000768">
    <property type="component" value="Chromosome 3"/>
</dbReference>
<evidence type="ECO:0000313" key="4">
    <source>
        <dbReference type="Proteomes" id="UP000000768"/>
    </source>
</evidence>
<dbReference type="InParanoid" id="A0A1W0W1I0"/>
<keyword evidence="4" id="KW-1185">Reference proteome</keyword>
<feature type="compositionally biased region" description="Basic residues" evidence="1">
    <location>
        <begin position="1"/>
        <end position="14"/>
    </location>
</feature>
<dbReference type="OMA" id="MLIMERC"/>
<dbReference type="FunCoup" id="A0A1W0W1I0">
    <property type="interactions" value="3"/>
</dbReference>
<organism evidence="3 4">
    <name type="scientific">Sorghum bicolor</name>
    <name type="common">Sorghum</name>
    <name type="synonym">Sorghum vulgare</name>
    <dbReference type="NCBI Taxonomy" id="4558"/>
    <lineage>
        <taxon>Eukaryota</taxon>
        <taxon>Viridiplantae</taxon>
        <taxon>Streptophyta</taxon>
        <taxon>Embryophyta</taxon>
        <taxon>Tracheophyta</taxon>
        <taxon>Spermatophyta</taxon>
        <taxon>Magnoliopsida</taxon>
        <taxon>Liliopsida</taxon>
        <taxon>Poales</taxon>
        <taxon>Poaceae</taxon>
        <taxon>PACMAD clade</taxon>
        <taxon>Panicoideae</taxon>
        <taxon>Andropogonodae</taxon>
        <taxon>Andropogoneae</taxon>
        <taxon>Sorghinae</taxon>
        <taxon>Sorghum</taxon>
    </lineage>
</organism>
<gene>
    <name evidence="3" type="ORF">SORBI_3003G428500</name>
</gene>
<protein>
    <recommendedName>
        <fullName evidence="2">KIB1-4 beta-propeller domain-containing protein</fullName>
    </recommendedName>
</protein>